<dbReference type="PANTHER" id="PTHR31465:SF35">
    <property type="entry name" value="RTA1 DOMAIN PROTEIN-RELATED"/>
    <property type="match status" value="1"/>
</dbReference>
<feature type="transmembrane region" description="Helical" evidence="5">
    <location>
        <begin position="197"/>
        <end position="217"/>
    </location>
</feature>
<evidence type="ECO:0000313" key="7">
    <source>
        <dbReference type="Proteomes" id="UP001213681"/>
    </source>
</evidence>
<organism evidence="6 7">
    <name type="scientific">Penicillium daleae</name>
    <dbReference type="NCBI Taxonomy" id="63821"/>
    <lineage>
        <taxon>Eukaryota</taxon>
        <taxon>Fungi</taxon>
        <taxon>Dikarya</taxon>
        <taxon>Ascomycota</taxon>
        <taxon>Pezizomycotina</taxon>
        <taxon>Eurotiomycetes</taxon>
        <taxon>Eurotiomycetidae</taxon>
        <taxon>Eurotiales</taxon>
        <taxon>Aspergillaceae</taxon>
        <taxon>Penicillium</taxon>
    </lineage>
</organism>
<dbReference type="GO" id="GO:0016020">
    <property type="term" value="C:membrane"/>
    <property type="evidence" value="ECO:0007669"/>
    <property type="project" value="UniProtKB-SubCell"/>
</dbReference>
<keyword evidence="7" id="KW-1185">Reference proteome</keyword>
<feature type="transmembrane region" description="Helical" evidence="5">
    <location>
        <begin position="41"/>
        <end position="62"/>
    </location>
</feature>
<feature type="transmembrane region" description="Helical" evidence="5">
    <location>
        <begin position="232"/>
        <end position="252"/>
    </location>
</feature>
<feature type="transmembrane region" description="Helical" evidence="5">
    <location>
        <begin position="12"/>
        <end position="34"/>
    </location>
</feature>
<keyword evidence="2 5" id="KW-0812">Transmembrane</keyword>
<dbReference type="GeneID" id="81596749"/>
<dbReference type="EMBL" id="JAPVEA010000002">
    <property type="protein sequence ID" value="KAJ5461571.1"/>
    <property type="molecule type" value="Genomic_DNA"/>
</dbReference>
<evidence type="ECO:0000256" key="5">
    <source>
        <dbReference type="SAM" id="Phobius"/>
    </source>
</evidence>
<dbReference type="RefSeq" id="XP_056770613.1">
    <property type="nucleotide sequence ID" value="XM_056906506.1"/>
</dbReference>
<dbReference type="InterPro" id="IPR007568">
    <property type="entry name" value="RTA1"/>
</dbReference>
<feature type="transmembrane region" description="Helical" evidence="5">
    <location>
        <begin position="153"/>
        <end position="176"/>
    </location>
</feature>
<protein>
    <recommendedName>
        <fullName evidence="8">RTA1 like protein</fullName>
    </recommendedName>
</protein>
<proteinExistence type="predicted"/>
<keyword evidence="3 5" id="KW-1133">Transmembrane helix</keyword>
<comment type="subcellular location">
    <subcellularLocation>
        <location evidence="1">Membrane</location>
        <topology evidence="1">Multi-pass membrane protein</topology>
    </subcellularLocation>
</comment>
<keyword evidence="4 5" id="KW-0472">Membrane</keyword>
<reference evidence="6" key="1">
    <citation type="submission" date="2022-12" db="EMBL/GenBank/DDBJ databases">
        <authorList>
            <person name="Petersen C."/>
        </authorList>
    </citation>
    <scope>NUCLEOTIDE SEQUENCE</scope>
    <source>
        <strain evidence="6">IBT 16125</strain>
    </source>
</reference>
<name>A0AAD6G6W4_9EURO</name>
<evidence type="ECO:0000256" key="2">
    <source>
        <dbReference type="ARBA" id="ARBA00022692"/>
    </source>
</evidence>
<feature type="transmembrane region" description="Helical" evidence="5">
    <location>
        <begin position="116"/>
        <end position="141"/>
    </location>
</feature>
<evidence type="ECO:0000256" key="3">
    <source>
        <dbReference type="ARBA" id="ARBA00022989"/>
    </source>
</evidence>
<evidence type="ECO:0000313" key="6">
    <source>
        <dbReference type="EMBL" id="KAJ5461571.1"/>
    </source>
</evidence>
<reference evidence="6" key="2">
    <citation type="journal article" date="2023" name="IMA Fungus">
        <title>Comparative genomic study of the Penicillium genus elucidates a diverse pangenome and 15 lateral gene transfer events.</title>
        <authorList>
            <person name="Petersen C."/>
            <person name="Sorensen T."/>
            <person name="Nielsen M.R."/>
            <person name="Sondergaard T.E."/>
            <person name="Sorensen J.L."/>
            <person name="Fitzpatrick D.A."/>
            <person name="Frisvad J.C."/>
            <person name="Nielsen K.L."/>
        </authorList>
    </citation>
    <scope>NUCLEOTIDE SEQUENCE</scope>
    <source>
        <strain evidence="6">IBT 16125</strain>
    </source>
</reference>
<gene>
    <name evidence="6" type="ORF">N7458_003123</name>
</gene>
<evidence type="ECO:0000256" key="1">
    <source>
        <dbReference type="ARBA" id="ARBA00004141"/>
    </source>
</evidence>
<accession>A0AAD6G6W4</accession>
<feature type="transmembrane region" description="Helical" evidence="5">
    <location>
        <begin position="74"/>
        <end position="96"/>
    </location>
</feature>
<comment type="caution">
    <text evidence="6">The sequence shown here is derived from an EMBL/GenBank/DDBJ whole genome shotgun (WGS) entry which is preliminary data.</text>
</comment>
<dbReference type="Proteomes" id="UP001213681">
    <property type="component" value="Unassembled WGS sequence"/>
</dbReference>
<dbReference type="PANTHER" id="PTHR31465">
    <property type="entry name" value="PROTEIN RTA1-RELATED"/>
    <property type="match status" value="1"/>
</dbReference>
<dbReference type="Pfam" id="PF04479">
    <property type="entry name" value="RTA1"/>
    <property type="match status" value="1"/>
</dbReference>
<sequence>MAAYVLYNYTPSLAVAVIALLLFLGATLAHIFLAIKHRLKFLIAFIIGGFFEIVGYAARAVNAHQAPNYGTMPYALQSVFILLAPSLFAASIYMVLGRLIRRVDGDSRSLIQSTKLTKIFVVGDILSFLVQSGGGAILTGAKSASKMKLGENVIIVGLFVQIIFFGFFVVVSVIFHKRIVANPTTESATCSVNWKRYLFVLYFASAMIMIRCIYRVIEYIQGQTGILQSHEYYSYMFDALLMFQVMIVFMIFHPSQIILRDTPKLDEAELIYQRLHE</sequence>
<dbReference type="AlphaFoldDB" id="A0AAD6G6W4"/>
<evidence type="ECO:0000256" key="4">
    <source>
        <dbReference type="ARBA" id="ARBA00023136"/>
    </source>
</evidence>
<evidence type="ECO:0008006" key="8">
    <source>
        <dbReference type="Google" id="ProtNLM"/>
    </source>
</evidence>